<dbReference type="Proteomes" id="UP001497680">
    <property type="component" value="Unassembled WGS sequence"/>
</dbReference>
<dbReference type="EMBL" id="MU394371">
    <property type="protein sequence ID" value="KAI6082411.1"/>
    <property type="molecule type" value="Genomic_DNA"/>
</dbReference>
<reference evidence="1 2" key="1">
    <citation type="journal article" date="2022" name="New Phytol.">
        <title>Ecological generalism drives hyperdiversity of secondary metabolite gene clusters in xylarialean endophytes.</title>
        <authorList>
            <person name="Franco M.E.E."/>
            <person name="Wisecaver J.H."/>
            <person name="Arnold A.E."/>
            <person name="Ju Y.M."/>
            <person name="Slot J.C."/>
            <person name="Ahrendt S."/>
            <person name="Moore L.P."/>
            <person name="Eastman K.E."/>
            <person name="Scott K."/>
            <person name="Konkel Z."/>
            <person name="Mondo S.J."/>
            <person name="Kuo A."/>
            <person name="Hayes R.D."/>
            <person name="Haridas S."/>
            <person name="Andreopoulos B."/>
            <person name="Riley R."/>
            <person name="LaButti K."/>
            <person name="Pangilinan J."/>
            <person name="Lipzen A."/>
            <person name="Amirebrahimi M."/>
            <person name="Yan J."/>
            <person name="Adam C."/>
            <person name="Keymanesh K."/>
            <person name="Ng V."/>
            <person name="Louie K."/>
            <person name="Northen T."/>
            <person name="Drula E."/>
            <person name="Henrissat B."/>
            <person name="Hsieh H.M."/>
            <person name="Youens-Clark K."/>
            <person name="Lutzoni F."/>
            <person name="Miadlikowska J."/>
            <person name="Eastwood D.C."/>
            <person name="Hamelin R.C."/>
            <person name="Grigoriev I.V."/>
            <person name="U'Ren J.M."/>
        </authorList>
    </citation>
    <scope>NUCLEOTIDE SEQUENCE [LARGE SCALE GENOMIC DNA]</scope>
    <source>
        <strain evidence="1 2">ER1909</strain>
    </source>
</reference>
<keyword evidence="2" id="KW-1185">Reference proteome</keyword>
<protein>
    <submittedName>
        <fullName evidence="1">Uncharacterized protein</fullName>
    </submittedName>
</protein>
<comment type="caution">
    <text evidence="1">The sequence shown here is derived from an EMBL/GenBank/DDBJ whole genome shotgun (WGS) entry which is preliminary data.</text>
</comment>
<organism evidence="1 2">
    <name type="scientific">Hypoxylon rubiginosum</name>
    <dbReference type="NCBI Taxonomy" id="110542"/>
    <lineage>
        <taxon>Eukaryota</taxon>
        <taxon>Fungi</taxon>
        <taxon>Dikarya</taxon>
        <taxon>Ascomycota</taxon>
        <taxon>Pezizomycotina</taxon>
        <taxon>Sordariomycetes</taxon>
        <taxon>Xylariomycetidae</taxon>
        <taxon>Xylariales</taxon>
        <taxon>Hypoxylaceae</taxon>
        <taxon>Hypoxylon</taxon>
    </lineage>
</organism>
<evidence type="ECO:0000313" key="2">
    <source>
        <dbReference type="Proteomes" id="UP001497680"/>
    </source>
</evidence>
<name>A0ACC0CPL9_9PEZI</name>
<evidence type="ECO:0000313" key="1">
    <source>
        <dbReference type="EMBL" id="KAI6082411.1"/>
    </source>
</evidence>
<proteinExistence type="predicted"/>
<gene>
    <name evidence="1" type="ORF">F4821DRAFT_247079</name>
</gene>
<sequence>MKSSWLRPGFKFASLASQLNLPSKAGLAPTSHPSSLPQAVFRGRCFVHNDRPAREGREGESCWIQNEGFFVREIKENPESDNTFWVCSRCDTHGNIQTMLIREQKNTTSLQANTLSQCTVSTSLLPVRPPLRLRPTAKPRLPNDNGKCRLSRRR</sequence>
<accession>A0ACC0CPL9</accession>